<evidence type="ECO:0000256" key="15">
    <source>
        <dbReference type="RuleBase" id="RU003750"/>
    </source>
</evidence>
<dbReference type="PROSITE" id="PS00379">
    <property type="entry name" value="CDP_ALCOHOL_P_TRANSF"/>
    <property type="match status" value="1"/>
</dbReference>
<feature type="transmembrane region" description="Helical" evidence="17">
    <location>
        <begin position="202"/>
        <end position="220"/>
    </location>
</feature>
<evidence type="ECO:0000256" key="1">
    <source>
        <dbReference type="ARBA" id="ARBA00000287"/>
    </source>
</evidence>
<evidence type="ECO:0000256" key="5">
    <source>
        <dbReference type="ARBA" id="ARBA00017171"/>
    </source>
</evidence>
<keyword evidence="20" id="KW-1185">Reference proteome</keyword>
<keyword evidence="10" id="KW-0443">Lipid metabolism</keyword>
<evidence type="ECO:0000256" key="13">
    <source>
        <dbReference type="ARBA" id="ARBA00023264"/>
    </source>
</evidence>
<dbReference type="NCBIfam" id="TIGR00473">
    <property type="entry name" value="pssA"/>
    <property type="match status" value="1"/>
</dbReference>
<dbReference type="InterPro" id="IPR012616">
    <property type="entry name" value="CDP-OH_P_trans_C"/>
</dbReference>
<dbReference type="GO" id="GO:0012505">
    <property type="term" value="C:endomembrane system"/>
    <property type="evidence" value="ECO:0007669"/>
    <property type="project" value="UniProtKB-SubCell"/>
</dbReference>
<feature type="region of interest" description="Disordered" evidence="16">
    <location>
        <begin position="258"/>
        <end position="295"/>
    </location>
</feature>
<evidence type="ECO:0000256" key="10">
    <source>
        <dbReference type="ARBA" id="ARBA00023098"/>
    </source>
</evidence>
<dbReference type="PANTHER" id="PTHR14269">
    <property type="entry name" value="CDP-DIACYLGLYCEROL--GLYCEROL-3-PHOSPHATE 3-PHOSPHATIDYLTRANSFERASE-RELATED"/>
    <property type="match status" value="1"/>
</dbReference>
<feature type="transmembrane region" description="Helical" evidence="17">
    <location>
        <begin position="104"/>
        <end position="122"/>
    </location>
</feature>
<dbReference type="InterPro" id="IPR048254">
    <property type="entry name" value="CDP_ALCOHOL_P_TRANSF_CS"/>
</dbReference>
<keyword evidence="6" id="KW-0444">Lipid biosynthesis</keyword>
<dbReference type="InterPro" id="IPR004533">
    <property type="entry name" value="CDP-diaglyc--ser_O-PTrfase"/>
</dbReference>
<dbReference type="InterPro" id="IPR043130">
    <property type="entry name" value="CDP-OH_PTrfase_TM_dom"/>
</dbReference>
<evidence type="ECO:0000256" key="9">
    <source>
        <dbReference type="ARBA" id="ARBA00022989"/>
    </source>
</evidence>
<evidence type="ECO:0000256" key="3">
    <source>
        <dbReference type="ARBA" id="ARBA00010441"/>
    </source>
</evidence>
<sequence>MIAKPRRPRLRALPINKMIPNMVTLLALAAGLTGIRYGLREEFERAVAAILLAGLLDGMDGRIARMLRGQTKFGAELDSLSDFLSFGVAPAVLLYLWTMNDAGGAGWALVLFFATCGALRLARFNTMLGDPDPPPWSRNYFVGVPAPAAAGLALLPMMLSFQFGAEFFSQPWVVAIFMVGVGLLMVSQIPTYSFKRVRVPRAMALPLMIVVGLLAAFLVTNPWSTLSVLGVVYLATLPLAWRSYRRLKAKTRQEDLERLEAMEDGGADDPFASPEGEEEAGASGDTDREEPNRRS</sequence>
<organism evidence="19 20">
    <name type="scientific">Caenispirillum salinarum AK4</name>
    <dbReference type="NCBI Taxonomy" id="1238182"/>
    <lineage>
        <taxon>Bacteria</taxon>
        <taxon>Pseudomonadati</taxon>
        <taxon>Pseudomonadota</taxon>
        <taxon>Alphaproteobacteria</taxon>
        <taxon>Rhodospirillales</taxon>
        <taxon>Novispirillaceae</taxon>
        <taxon>Caenispirillum</taxon>
    </lineage>
</organism>
<comment type="catalytic activity">
    <reaction evidence="1">
        <text>a CDP-1,2-diacyl-sn-glycerol + L-serine = a 1,2-diacyl-sn-glycero-3-phospho-L-serine + CMP + H(+)</text>
        <dbReference type="Rhea" id="RHEA:16913"/>
        <dbReference type="ChEBI" id="CHEBI:15378"/>
        <dbReference type="ChEBI" id="CHEBI:33384"/>
        <dbReference type="ChEBI" id="CHEBI:57262"/>
        <dbReference type="ChEBI" id="CHEBI:58332"/>
        <dbReference type="ChEBI" id="CHEBI:60377"/>
        <dbReference type="EC" id="2.7.8.8"/>
    </reaction>
</comment>
<feature type="transmembrane region" description="Helical" evidence="17">
    <location>
        <begin position="142"/>
        <end position="165"/>
    </location>
</feature>
<dbReference type="InterPro" id="IPR000462">
    <property type="entry name" value="CDP-OH_P_trans"/>
</dbReference>
<dbReference type="GO" id="GO:0003882">
    <property type="term" value="F:CDP-diacylglycerol-serine O-phosphatidyltransferase activity"/>
    <property type="evidence" value="ECO:0007669"/>
    <property type="project" value="UniProtKB-EC"/>
</dbReference>
<keyword evidence="9 17" id="KW-1133">Transmembrane helix</keyword>
<dbReference type="AlphaFoldDB" id="K9GUZ9"/>
<evidence type="ECO:0000256" key="12">
    <source>
        <dbReference type="ARBA" id="ARBA00023209"/>
    </source>
</evidence>
<evidence type="ECO:0000256" key="8">
    <source>
        <dbReference type="ARBA" id="ARBA00022692"/>
    </source>
</evidence>
<evidence type="ECO:0000256" key="7">
    <source>
        <dbReference type="ARBA" id="ARBA00022679"/>
    </source>
</evidence>
<evidence type="ECO:0000256" key="16">
    <source>
        <dbReference type="SAM" id="MobiDB-lite"/>
    </source>
</evidence>
<evidence type="ECO:0000256" key="4">
    <source>
        <dbReference type="ARBA" id="ARBA00013174"/>
    </source>
</evidence>
<dbReference type="Gene3D" id="1.20.120.1760">
    <property type="match status" value="1"/>
</dbReference>
<dbReference type="STRING" id="1238182.C882_0770"/>
<evidence type="ECO:0000313" key="19">
    <source>
        <dbReference type="EMBL" id="EKV28559.1"/>
    </source>
</evidence>
<feature type="domain" description="CDP-alcohol phosphatidyltransferase C-terminal" evidence="18">
    <location>
        <begin position="203"/>
        <end position="238"/>
    </location>
</feature>
<dbReference type="RefSeq" id="WP_009541427.1">
    <property type="nucleotide sequence ID" value="NZ_ANHY01000015.1"/>
</dbReference>
<evidence type="ECO:0000313" key="20">
    <source>
        <dbReference type="Proteomes" id="UP000009881"/>
    </source>
</evidence>
<comment type="caution">
    <text evidence="19">The sequence shown here is derived from an EMBL/GenBank/DDBJ whole genome shotgun (WGS) entry which is preliminary data.</text>
</comment>
<feature type="transmembrane region" description="Helical" evidence="17">
    <location>
        <begin position="171"/>
        <end position="190"/>
    </location>
</feature>
<dbReference type="eggNOG" id="COG1183">
    <property type="taxonomic scope" value="Bacteria"/>
</dbReference>
<evidence type="ECO:0000256" key="6">
    <source>
        <dbReference type="ARBA" id="ARBA00022516"/>
    </source>
</evidence>
<dbReference type="EC" id="2.7.8.8" evidence="4"/>
<feature type="compositionally biased region" description="Basic and acidic residues" evidence="16">
    <location>
        <begin position="285"/>
        <end position="295"/>
    </location>
</feature>
<evidence type="ECO:0000256" key="11">
    <source>
        <dbReference type="ARBA" id="ARBA00023136"/>
    </source>
</evidence>
<keyword evidence="12" id="KW-0594">Phospholipid biosynthesis</keyword>
<dbReference type="PATRIC" id="fig|1238182.3.peg.2984"/>
<comment type="similarity">
    <text evidence="3 15">Belongs to the CDP-alcohol phosphatidyltransferase class-I family.</text>
</comment>
<evidence type="ECO:0000256" key="2">
    <source>
        <dbReference type="ARBA" id="ARBA00004127"/>
    </source>
</evidence>
<dbReference type="PANTHER" id="PTHR14269:SF61">
    <property type="entry name" value="CDP-DIACYLGLYCEROL--SERINE O-PHOSPHATIDYLTRANSFERASE"/>
    <property type="match status" value="1"/>
</dbReference>
<evidence type="ECO:0000256" key="17">
    <source>
        <dbReference type="SAM" id="Phobius"/>
    </source>
</evidence>
<dbReference type="EMBL" id="ANHY01000015">
    <property type="protein sequence ID" value="EKV28559.1"/>
    <property type="molecule type" value="Genomic_DNA"/>
</dbReference>
<dbReference type="OrthoDB" id="9777147at2"/>
<dbReference type="Pfam" id="PF08009">
    <property type="entry name" value="CDP-OH_P_tran_2"/>
    <property type="match status" value="1"/>
</dbReference>
<name>K9GUZ9_9PROT</name>
<proteinExistence type="inferred from homology"/>
<dbReference type="GO" id="GO:0016020">
    <property type="term" value="C:membrane"/>
    <property type="evidence" value="ECO:0007669"/>
    <property type="project" value="InterPro"/>
</dbReference>
<evidence type="ECO:0000259" key="18">
    <source>
        <dbReference type="Pfam" id="PF08009"/>
    </source>
</evidence>
<feature type="transmembrane region" description="Helical" evidence="17">
    <location>
        <begin position="226"/>
        <end position="244"/>
    </location>
</feature>
<dbReference type="InterPro" id="IPR050324">
    <property type="entry name" value="CDP-alcohol_PTase-I"/>
</dbReference>
<keyword evidence="7 15" id="KW-0808">Transferase</keyword>
<dbReference type="GO" id="GO:0008654">
    <property type="term" value="P:phospholipid biosynthetic process"/>
    <property type="evidence" value="ECO:0007669"/>
    <property type="project" value="UniProtKB-KW"/>
</dbReference>
<comment type="subcellular location">
    <subcellularLocation>
        <location evidence="2">Endomembrane system</location>
        <topology evidence="2">Multi-pass membrane protein</topology>
    </subcellularLocation>
</comment>
<dbReference type="Pfam" id="PF01066">
    <property type="entry name" value="CDP-OH_P_transf"/>
    <property type="match status" value="1"/>
</dbReference>
<gene>
    <name evidence="19" type="ORF">C882_0770</name>
</gene>
<accession>K9GUZ9</accession>
<evidence type="ECO:0000256" key="14">
    <source>
        <dbReference type="ARBA" id="ARBA00032361"/>
    </source>
</evidence>
<keyword evidence="11 17" id="KW-0472">Membrane</keyword>
<dbReference type="Proteomes" id="UP000009881">
    <property type="component" value="Unassembled WGS sequence"/>
</dbReference>
<keyword evidence="13" id="KW-1208">Phospholipid metabolism</keyword>
<reference evidence="19 20" key="1">
    <citation type="journal article" date="2013" name="Genome Announc.">
        <title>Draft Genome Sequence of an Alphaproteobacterium, Caenispirillum salinarum AK4(T), Isolated from a Solar Saltern.</title>
        <authorList>
            <person name="Khatri I."/>
            <person name="Singh A."/>
            <person name="Korpole S."/>
            <person name="Pinnaka A.K."/>
            <person name="Subramanian S."/>
        </authorList>
    </citation>
    <scope>NUCLEOTIDE SEQUENCE [LARGE SCALE GENOMIC DNA]</scope>
    <source>
        <strain evidence="19 20">AK4</strain>
    </source>
</reference>
<protein>
    <recommendedName>
        <fullName evidence="5">CDP-diacylglycerol--serine O-phosphatidyltransferase</fullName>
        <ecNumber evidence="4">2.7.8.8</ecNumber>
    </recommendedName>
    <alternativeName>
        <fullName evidence="14">Phosphatidylserine synthase</fullName>
    </alternativeName>
</protein>
<keyword evidence="8 17" id="KW-0812">Transmembrane</keyword>